<dbReference type="Proteomes" id="UP000076532">
    <property type="component" value="Unassembled WGS sequence"/>
</dbReference>
<evidence type="ECO:0000313" key="1">
    <source>
        <dbReference type="EMBL" id="KZP32172.1"/>
    </source>
</evidence>
<evidence type="ECO:0000313" key="2">
    <source>
        <dbReference type="Proteomes" id="UP000076532"/>
    </source>
</evidence>
<organism evidence="1 2">
    <name type="scientific">Athelia psychrophila</name>
    <dbReference type="NCBI Taxonomy" id="1759441"/>
    <lineage>
        <taxon>Eukaryota</taxon>
        <taxon>Fungi</taxon>
        <taxon>Dikarya</taxon>
        <taxon>Basidiomycota</taxon>
        <taxon>Agaricomycotina</taxon>
        <taxon>Agaricomycetes</taxon>
        <taxon>Agaricomycetidae</taxon>
        <taxon>Atheliales</taxon>
        <taxon>Atheliaceae</taxon>
        <taxon>Athelia</taxon>
    </lineage>
</organism>
<name>A0A166UYU4_9AGAM</name>
<proteinExistence type="predicted"/>
<gene>
    <name evidence="1" type="ORF">FIBSPDRAFT_510795</name>
</gene>
<dbReference type="EMBL" id="KV417486">
    <property type="protein sequence ID" value="KZP32172.1"/>
    <property type="molecule type" value="Genomic_DNA"/>
</dbReference>
<protein>
    <submittedName>
        <fullName evidence="1">Uncharacterized protein</fullName>
    </submittedName>
</protein>
<sequence>MATTSRSMQSRPRTTMTLAATNSSILFSFLRHRTFEKSVERCELSILDGPSSV</sequence>
<dbReference type="AlphaFoldDB" id="A0A166UYU4"/>
<reference evidence="1 2" key="1">
    <citation type="journal article" date="2016" name="Mol. Biol. Evol.">
        <title>Comparative Genomics of Early-Diverging Mushroom-Forming Fungi Provides Insights into the Origins of Lignocellulose Decay Capabilities.</title>
        <authorList>
            <person name="Nagy L.G."/>
            <person name="Riley R."/>
            <person name="Tritt A."/>
            <person name="Adam C."/>
            <person name="Daum C."/>
            <person name="Floudas D."/>
            <person name="Sun H."/>
            <person name="Yadav J.S."/>
            <person name="Pangilinan J."/>
            <person name="Larsson K.H."/>
            <person name="Matsuura K."/>
            <person name="Barry K."/>
            <person name="Labutti K."/>
            <person name="Kuo R."/>
            <person name="Ohm R.A."/>
            <person name="Bhattacharya S.S."/>
            <person name="Shirouzu T."/>
            <person name="Yoshinaga Y."/>
            <person name="Martin F.M."/>
            <person name="Grigoriev I.V."/>
            <person name="Hibbett D.S."/>
        </authorList>
    </citation>
    <scope>NUCLEOTIDE SEQUENCE [LARGE SCALE GENOMIC DNA]</scope>
    <source>
        <strain evidence="1 2">CBS 109695</strain>
    </source>
</reference>
<keyword evidence="2" id="KW-1185">Reference proteome</keyword>
<accession>A0A166UYU4</accession>